<dbReference type="Proteomes" id="UP000647172">
    <property type="component" value="Unassembled WGS sequence"/>
</dbReference>
<accession>A0A919JH83</accession>
<protein>
    <submittedName>
        <fullName evidence="2">Uncharacterized protein</fullName>
    </submittedName>
</protein>
<evidence type="ECO:0000313" key="2">
    <source>
        <dbReference type="EMBL" id="GIE50728.1"/>
    </source>
</evidence>
<feature type="region of interest" description="Disordered" evidence="1">
    <location>
        <begin position="1"/>
        <end position="21"/>
    </location>
</feature>
<proteinExistence type="predicted"/>
<dbReference type="AlphaFoldDB" id="A0A919JH83"/>
<reference evidence="2" key="1">
    <citation type="submission" date="2021-01" db="EMBL/GenBank/DDBJ databases">
        <title>Whole genome shotgun sequence of Actinoplanes nipponensis NBRC 14063.</title>
        <authorList>
            <person name="Komaki H."/>
            <person name="Tamura T."/>
        </authorList>
    </citation>
    <scope>NUCLEOTIDE SEQUENCE</scope>
    <source>
        <strain evidence="2">NBRC 14063</strain>
    </source>
</reference>
<organism evidence="2 3">
    <name type="scientific">Actinoplanes nipponensis</name>
    <dbReference type="NCBI Taxonomy" id="135950"/>
    <lineage>
        <taxon>Bacteria</taxon>
        <taxon>Bacillati</taxon>
        <taxon>Actinomycetota</taxon>
        <taxon>Actinomycetes</taxon>
        <taxon>Micromonosporales</taxon>
        <taxon>Micromonosporaceae</taxon>
        <taxon>Actinoplanes</taxon>
    </lineage>
</organism>
<feature type="compositionally biased region" description="Basic and acidic residues" evidence="1">
    <location>
        <begin position="1"/>
        <end position="17"/>
    </location>
</feature>
<dbReference type="EMBL" id="BOMQ01000052">
    <property type="protein sequence ID" value="GIE50728.1"/>
    <property type="molecule type" value="Genomic_DNA"/>
</dbReference>
<evidence type="ECO:0000256" key="1">
    <source>
        <dbReference type="SAM" id="MobiDB-lite"/>
    </source>
</evidence>
<comment type="caution">
    <text evidence="2">The sequence shown here is derived from an EMBL/GenBank/DDBJ whole genome shotgun (WGS) entry which is preliminary data.</text>
</comment>
<evidence type="ECO:0000313" key="3">
    <source>
        <dbReference type="Proteomes" id="UP000647172"/>
    </source>
</evidence>
<name>A0A919JH83_9ACTN</name>
<dbReference type="RefSeq" id="WP_203770681.1">
    <property type="nucleotide sequence ID" value="NZ_BAAAYJ010000017.1"/>
</dbReference>
<sequence length="146" mass="15427">MTERRYRYSVGNEHDPGDPWGRSELVIEPDGVTRLDHHFPVSPGPRSWTGRIPPAAVRALWRGLEQAGFPAGPASPPPAGSALRRLTVETPRGAVGVVLPWNLAASAEGYAAVADLIDGVISQLTGGAVDHPSTRPAVVSDIVAVR</sequence>
<keyword evidence="3" id="KW-1185">Reference proteome</keyword>
<gene>
    <name evidence="2" type="ORF">Ani05nite_42620</name>
</gene>